<dbReference type="GO" id="GO:0000026">
    <property type="term" value="F:alpha-1,2-mannosyltransferase activity"/>
    <property type="evidence" value="ECO:0007669"/>
    <property type="project" value="TreeGrafter"/>
</dbReference>
<evidence type="ECO:0000256" key="5">
    <source>
        <dbReference type="ARBA" id="ARBA00022692"/>
    </source>
</evidence>
<evidence type="ECO:0000256" key="8">
    <source>
        <dbReference type="ARBA" id="ARBA00023034"/>
    </source>
</evidence>
<dbReference type="GO" id="GO:0000139">
    <property type="term" value="C:Golgi membrane"/>
    <property type="evidence" value="ECO:0007669"/>
    <property type="project" value="UniProtKB-SubCell"/>
</dbReference>
<evidence type="ECO:0000256" key="4">
    <source>
        <dbReference type="ARBA" id="ARBA00022679"/>
    </source>
</evidence>
<gene>
    <name evidence="10" type="ORF">DAPK24_052900</name>
</gene>
<protein>
    <submittedName>
        <fullName evidence="10">Uncharacterized protein</fullName>
    </submittedName>
</protein>
<organism evidence="10 11">
    <name type="scientific">Pichia kluyveri</name>
    <name type="common">Yeast</name>
    <dbReference type="NCBI Taxonomy" id="36015"/>
    <lineage>
        <taxon>Eukaryota</taxon>
        <taxon>Fungi</taxon>
        <taxon>Dikarya</taxon>
        <taxon>Ascomycota</taxon>
        <taxon>Saccharomycotina</taxon>
        <taxon>Pichiomycetes</taxon>
        <taxon>Pichiales</taxon>
        <taxon>Pichiaceae</taxon>
        <taxon>Pichia</taxon>
    </lineage>
</organism>
<keyword evidence="5" id="KW-0812">Transmembrane</keyword>
<dbReference type="Proteomes" id="UP001378960">
    <property type="component" value="Unassembled WGS sequence"/>
</dbReference>
<evidence type="ECO:0000313" key="10">
    <source>
        <dbReference type="EMBL" id="GMM48692.1"/>
    </source>
</evidence>
<dbReference type="SUPFAM" id="SSF53448">
    <property type="entry name" value="Nucleotide-diphospho-sugar transferases"/>
    <property type="match status" value="1"/>
</dbReference>
<dbReference type="PANTHER" id="PTHR31646">
    <property type="entry name" value="ALPHA-1,2-MANNOSYLTRANSFERASE MNN2"/>
    <property type="match status" value="1"/>
</dbReference>
<comment type="pathway">
    <text evidence="2">Protein modification; protein glycosylation.</text>
</comment>
<comment type="caution">
    <text evidence="10">The sequence shown here is derived from an EMBL/GenBank/DDBJ whole genome shotgun (WGS) entry which is preliminary data.</text>
</comment>
<evidence type="ECO:0000313" key="11">
    <source>
        <dbReference type="Proteomes" id="UP001378960"/>
    </source>
</evidence>
<evidence type="ECO:0000256" key="3">
    <source>
        <dbReference type="ARBA" id="ARBA00009105"/>
    </source>
</evidence>
<accession>A0AAV5RBX0</accession>
<keyword evidence="4" id="KW-0808">Transferase</keyword>
<dbReference type="Pfam" id="PF11051">
    <property type="entry name" value="Mannosyl_trans3"/>
    <property type="match status" value="1"/>
</dbReference>
<comment type="subcellular location">
    <subcellularLocation>
        <location evidence="1">Golgi apparatus membrane</location>
        <topology evidence="1">Single-pass type II membrane protein</topology>
    </subcellularLocation>
</comment>
<keyword evidence="6" id="KW-0735">Signal-anchor</keyword>
<dbReference type="GO" id="GO:0046354">
    <property type="term" value="P:mannan biosynthetic process"/>
    <property type="evidence" value="ECO:0007669"/>
    <property type="project" value="UniProtKB-ARBA"/>
</dbReference>
<evidence type="ECO:0000256" key="6">
    <source>
        <dbReference type="ARBA" id="ARBA00022968"/>
    </source>
</evidence>
<sequence>MVNVIIQSKRYILQCRRLWKLYAPTKRLNQLLTLFLIYLTYQCIKITIASFTYNEPLWHITRYRIGEYFYKNNDLRYFQKSDEFEWELDHEDIRDLLKIEYLKKLKVSGIDFDQYFQSLKLKNQEVEKLDFYGLSFEDFMLKYAKIIEENKISFPHPERTITNKGAPVIWDTLFVDDAYSRLAENDLSKIMEFDETFLKDLKLKHDNILKSLPIDEKCTYFEGSGYVFIGGGIYTWYSLLSIISLRKTGSVLPIELIIPHPTDRDSLICAAILPRVFNTKCVLMEDKYSKETIKKLPIRGYQIKSMAILASSFENVMYLDSDVFTVENPDSLFTSELFKQYGMITWPDFWRRTTSPLLYDTLNIQVGDKPIRFLNDYFTPSELLYPKKDLINVTESVNYHDLAGTLPDWSTEAGLMLINKNTHINTLLLSLYYNMNGPAGYYPLLSQGGAGEGDKETLVLAAHILNEPWWQVNTQPGKTYGTWVKERNWIVDSCIVQVDASEDWEGTLGLVWTQDHWRNEMIERGGYVYNYDYSFGKNGYDYLNIMGEDLNNKDNDWIPMYEKKENHHTKPMLQKPRDMFYHLHSPKLDPWNYVLDNLFTDLGGRQMRNFGDSWVKLGWDFELWIWETVRELLCVDNKKSINGISQKDLELLQLAVSQMKAFKGRNFDDICKGEGGRLNSRIEWLRKDGINKLKKEGEHLHGWKLNGKERDRVKKIVDDKWGTDFRSQRN</sequence>
<keyword evidence="7" id="KW-1133">Transmembrane helix</keyword>
<evidence type="ECO:0000256" key="1">
    <source>
        <dbReference type="ARBA" id="ARBA00004323"/>
    </source>
</evidence>
<name>A0AAV5RBX0_PICKL</name>
<keyword evidence="8" id="KW-0333">Golgi apparatus</keyword>
<comment type="similarity">
    <text evidence="3">Belongs to the MNN1/MNT family.</text>
</comment>
<keyword evidence="9" id="KW-0472">Membrane</keyword>
<proteinExistence type="inferred from homology"/>
<evidence type="ECO:0000256" key="2">
    <source>
        <dbReference type="ARBA" id="ARBA00004922"/>
    </source>
</evidence>
<dbReference type="InterPro" id="IPR022751">
    <property type="entry name" value="Alpha_mannosyltransferase"/>
</dbReference>
<reference evidence="10 11" key="1">
    <citation type="journal article" date="2023" name="Elife">
        <title>Identification of key yeast species and microbe-microbe interactions impacting larval growth of Drosophila in the wild.</title>
        <authorList>
            <person name="Mure A."/>
            <person name="Sugiura Y."/>
            <person name="Maeda R."/>
            <person name="Honda K."/>
            <person name="Sakurai N."/>
            <person name="Takahashi Y."/>
            <person name="Watada M."/>
            <person name="Katoh T."/>
            <person name="Gotoh A."/>
            <person name="Gotoh Y."/>
            <person name="Taniguchi I."/>
            <person name="Nakamura K."/>
            <person name="Hayashi T."/>
            <person name="Katayama T."/>
            <person name="Uemura T."/>
            <person name="Hattori Y."/>
        </authorList>
    </citation>
    <scope>NUCLEOTIDE SEQUENCE [LARGE SCALE GENOMIC DNA]</scope>
    <source>
        <strain evidence="10 11">PK-24</strain>
    </source>
</reference>
<dbReference type="PANTHER" id="PTHR31646:SF1">
    <property type="entry name" value="ALPHA-1,2-MANNOSYLTRANSFERASE MNN2"/>
    <property type="match status" value="1"/>
</dbReference>
<evidence type="ECO:0000256" key="7">
    <source>
        <dbReference type="ARBA" id="ARBA00022989"/>
    </source>
</evidence>
<dbReference type="InterPro" id="IPR029044">
    <property type="entry name" value="Nucleotide-diphossugar_trans"/>
</dbReference>
<dbReference type="EMBL" id="BTGB01000009">
    <property type="protein sequence ID" value="GMM48692.1"/>
    <property type="molecule type" value="Genomic_DNA"/>
</dbReference>
<evidence type="ECO:0000256" key="9">
    <source>
        <dbReference type="ARBA" id="ARBA00023136"/>
    </source>
</evidence>
<dbReference type="AlphaFoldDB" id="A0AAV5RBX0"/>
<keyword evidence="11" id="KW-1185">Reference proteome</keyword>